<organism evidence="1 2">
    <name type="scientific">Streptomyces kunmingensis</name>
    <dbReference type="NCBI Taxonomy" id="68225"/>
    <lineage>
        <taxon>Bacteria</taxon>
        <taxon>Bacillati</taxon>
        <taxon>Actinomycetota</taxon>
        <taxon>Actinomycetes</taxon>
        <taxon>Kitasatosporales</taxon>
        <taxon>Streptomycetaceae</taxon>
        <taxon>Streptomyces</taxon>
    </lineage>
</organism>
<reference evidence="1 2" key="1">
    <citation type="submission" date="2022-10" db="EMBL/GenBank/DDBJ databases">
        <authorList>
            <person name="Xie J."/>
            <person name="Shen N."/>
        </authorList>
    </citation>
    <scope>NUCLEOTIDE SEQUENCE [LARGE SCALE GENOMIC DNA]</scope>
    <source>
        <strain evidence="1 2">DSM 41681</strain>
    </source>
</reference>
<comment type="caution">
    <text evidence="1">The sequence shown here is derived from an EMBL/GenBank/DDBJ whole genome shotgun (WGS) entry which is preliminary data.</text>
</comment>
<keyword evidence="2" id="KW-1185">Reference proteome</keyword>
<accession>A0ABU6CK98</accession>
<dbReference type="SUPFAM" id="SSF54427">
    <property type="entry name" value="NTF2-like"/>
    <property type="match status" value="1"/>
</dbReference>
<dbReference type="EMBL" id="JAOZYB010000308">
    <property type="protein sequence ID" value="MEB3964310.1"/>
    <property type="molecule type" value="Genomic_DNA"/>
</dbReference>
<evidence type="ECO:0000313" key="2">
    <source>
        <dbReference type="Proteomes" id="UP001352223"/>
    </source>
</evidence>
<protein>
    <recommendedName>
        <fullName evidence="3">SnoaL-like domain-containing protein</fullName>
    </recommendedName>
</protein>
<name>A0ABU6CK98_9ACTN</name>
<evidence type="ECO:0000313" key="1">
    <source>
        <dbReference type="EMBL" id="MEB3964310.1"/>
    </source>
</evidence>
<dbReference type="InterPro" id="IPR032710">
    <property type="entry name" value="NTF2-like_dom_sf"/>
</dbReference>
<sequence>MIEIDPQHLAHRYMAQWTVPGAAERRAAIEQLWSEDATHILQPPAEIREIAAELGFGHTTLEAQGYDAIETRVARSYERFVETGGFTFRARADAVRLHGVVKFSWETVSTETGDAVGGGLEILLLDDDGRIKADYMFPGA</sequence>
<gene>
    <name evidence="1" type="ORF">OKJ48_29350</name>
</gene>
<proteinExistence type="predicted"/>
<dbReference type="RefSeq" id="WP_324772028.1">
    <property type="nucleotide sequence ID" value="NZ_BAAATS010000022.1"/>
</dbReference>
<evidence type="ECO:0008006" key="3">
    <source>
        <dbReference type="Google" id="ProtNLM"/>
    </source>
</evidence>
<dbReference type="Proteomes" id="UP001352223">
    <property type="component" value="Unassembled WGS sequence"/>
</dbReference>
<dbReference type="Gene3D" id="3.10.450.50">
    <property type="match status" value="1"/>
</dbReference>